<dbReference type="PANTHER" id="PTHR36435">
    <property type="entry name" value="SLR1288 PROTEIN"/>
    <property type="match status" value="1"/>
</dbReference>
<comment type="caution">
    <text evidence="3">The sequence shown here is derived from an EMBL/GenBank/DDBJ whole genome shotgun (WGS) entry which is preliminary data.</text>
</comment>
<reference evidence="3 4" key="1">
    <citation type="journal article" date="2021" name="ISME Commun">
        <title>Automated analysis of genomic sequences facilitates high-throughput and comprehensive description of bacteria.</title>
        <authorList>
            <person name="Hitch T.C.A."/>
        </authorList>
    </citation>
    <scope>NUCLEOTIDE SEQUENCE [LARGE SCALE GENOMIC DNA]</scope>
    <source>
        <strain evidence="3 4">Sanger_04</strain>
    </source>
</reference>
<accession>A0ABT2RUC8</accession>
<feature type="transmembrane region" description="Helical" evidence="1">
    <location>
        <begin position="242"/>
        <end position="260"/>
    </location>
</feature>
<feature type="transmembrane region" description="Helical" evidence="1">
    <location>
        <begin position="12"/>
        <end position="30"/>
    </location>
</feature>
<proteinExistence type="predicted"/>
<keyword evidence="4" id="KW-1185">Reference proteome</keyword>
<evidence type="ECO:0000259" key="2">
    <source>
        <dbReference type="Pfam" id="PF02517"/>
    </source>
</evidence>
<dbReference type="Proteomes" id="UP001652461">
    <property type="component" value="Unassembled WGS sequence"/>
</dbReference>
<dbReference type="PANTHER" id="PTHR36435:SF1">
    <property type="entry name" value="CAAX AMINO TERMINAL PROTEASE FAMILY PROTEIN"/>
    <property type="match status" value="1"/>
</dbReference>
<feature type="transmembrane region" description="Helical" evidence="1">
    <location>
        <begin position="194"/>
        <end position="222"/>
    </location>
</feature>
<feature type="transmembrane region" description="Helical" evidence="1">
    <location>
        <begin position="50"/>
        <end position="71"/>
    </location>
</feature>
<keyword evidence="3" id="KW-0378">Hydrolase</keyword>
<sequence>MKRVGGYLKSILPLVVMLGIQFAASTVQMIRFMVQYGVEEGTQIYMNDTMTILLISDVLLLGVAGLWYYISVVRRREKYGIRETSLFQKKDLAGLLLMAVGAQFLIGILMSGWEVLDPKSMQEYTDLIEGAGLGESGISAILATVIIGPVAEELIFRGLTVEYLKRAGASFWVINILQALFFGIAHLNLVQGSYAFLIGLLAGYLVQRCHSIWAGIAFHMLFNGYYLVEPLVAGSLGFLPEVLQAICLVVFGLLLVALPLRRLIRDTKERTIG</sequence>
<keyword evidence="1" id="KW-1133">Transmembrane helix</keyword>
<evidence type="ECO:0000256" key="1">
    <source>
        <dbReference type="SAM" id="Phobius"/>
    </source>
</evidence>
<keyword evidence="3" id="KW-0482">Metalloprotease</keyword>
<gene>
    <name evidence="3" type="ORF">OCV63_03320</name>
</gene>
<feature type="transmembrane region" description="Helical" evidence="1">
    <location>
        <begin position="169"/>
        <end position="187"/>
    </location>
</feature>
<keyword evidence="3" id="KW-0645">Protease</keyword>
<feature type="transmembrane region" description="Helical" evidence="1">
    <location>
        <begin position="92"/>
        <end position="113"/>
    </location>
</feature>
<evidence type="ECO:0000313" key="4">
    <source>
        <dbReference type="Proteomes" id="UP001652461"/>
    </source>
</evidence>
<dbReference type="InterPro" id="IPR052710">
    <property type="entry name" value="CAAX_protease"/>
</dbReference>
<dbReference type="Pfam" id="PF02517">
    <property type="entry name" value="Rce1-like"/>
    <property type="match status" value="1"/>
</dbReference>
<dbReference type="RefSeq" id="WP_158362006.1">
    <property type="nucleotide sequence ID" value="NZ_JAOQKC010000003.1"/>
</dbReference>
<evidence type="ECO:0000313" key="3">
    <source>
        <dbReference type="EMBL" id="MCU6695927.1"/>
    </source>
</evidence>
<dbReference type="InterPro" id="IPR003675">
    <property type="entry name" value="Rce1/LyrA-like_dom"/>
</dbReference>
<dbReference type="EMBL" id="JAOQKC010000003">
    <property type="protein sequence ID" value="MCU6695927.1"/>
    <property type="molecule type" value="Genomic_DNA"/>
</dbReference>
<organism evidence="3 4">
    <name type="scientific">Laedolimicola ammoniilytica</name>
    <dbReference type="NCBI Taxonomy" id="2981771"/>
    <lineage>
        <taxon>Bacteria</taxon>
        <taxon>Bacillati</taxon>
        <taxon>Bacillota</taxon>
        <taxon>Clostridia</taxon>
        <taxon>Lachnospirales</taxon>
        <taxon>Lachnospiraceae</taxon>
        <taxon>Laedolimicola</taxon>
    </lineage>
</organism>
<dbReference type="GO" id="GO:0008237">
    <property type="term" value="F:metallopeptidase activity"/>
    <property type="evidence" value="ECO:0007669"/>
    <property type="project" value="UniProtKB-KW"/>
</dbReference>
<keyword evidence="1" id="KW-0472">Membrane</keyword>
<name>A0ABT2RUC8_9FIRM</name>
<keyword evidence="1" id="KW-0812">Transmembrane</keyword>
<feature type="domain" description="CAAX prenyl protease 2/Lysostaphin resistance protein A-like" evidence="2">
    <location>
        <begin position="138"/>
        <end position="224"/>
    </location>
</feature>
<protein>
    <submittedName>
        <fullName evidence="3">CPBP family intramembrane metalloprotease</fullName>
    </submittedName>
</protein>